<comment type="caution">
    <text evidence="2">The sequence shown here is derived from an EMBL/GenBank/DDBJ whole genome shotgun (WGS) entry which is preliminary data.</text>
</comment>
<gene>
    <name evidence="2" type="ORF">NCI01_08965</name>
</gene>
<evidence type="ECO:0000256" key="1">
    <source>
        <dbReference type="SAM" id="MobiDB-lite"/>
    </source>
</evidence>
<keyword evidence="3" id="KW-1185">Reference proteome</keyword>
<protein>
    <submittedName>
        <fullName evidence="2">DinB family protein</fullName>
    </submittedName>
</protein>
<evidence type="ECO:0000313" key="2">
    <source>
        <dbReference type="EMBL" id="MCP3421923.1"/>
    </source>
</evidence>
<dbReference type="Gene3D" id="1.20.120.450">
    <property type="entry name" value="dinb family like domain"/>
    <property type="match status" value="1"/>
</dbReference>
<reference evidence="2 3" key="1">
    <citation type="submission" date="2022-06" db="EMBL/GenBank/DDBJ databases">
        <authorList>
            <person name="So Y."/>
        </authorList>
    </citation>
    <scope>NUCLEOTIDE SEQUENCE [LARGE SCALE GENOMIC DNA]</scope>
    <source>
        <strain evidence="2 3">STR3</strain>
    </source>
</reference>
<dbReference type="SUPFAM" id="SSF109854">
    <property type="entry name" value="DinB/YfiT-like putative metalloenzymes"/>
    <property type="match status" value="1"/>
</dbReference>
<dbReference type="InterPro" id="IPR034660">
    <property type="entry name" value="DinB/YfiT-like"/>
</dbReference>
<sequence>MDGLTEQQARRSLVPSKTTLLGLVKHATFVEKAWFDEAVTLRSRDELGIPAGPDEYASSSWTVERAIDRTCRDPRVRSCDERPWRSSDLGGFSVRSDARVRHRSGPGGHSPRRRCRDRRLRGARPTRRRP</sequence>
<dbReference type="Pfam" id="PF04978">
    <property type="entry name" value="MST"/>
    <property type="match status" value="1"/>
</dbReference>
<dbReference type="Proteomes" id="UP001204524">
    <property type="component" value="Unassembled WGS sequence"/>
</dbReference>
<proteinExistence type="predicted"/>
<name>A0ABT1KVX5_9ACTN</name>
<dbReference type="EMBL" id="JANARS010000003">
    <property type="protein sequence ID" value="MCP3421923.1"/>
    <property type="molecule type" value="Genomic_DNA"/>
</dbReference>
<dbReference type="RefSeq" id="WP_254181240.1">
    <property type="nucleotide sequence ID" value="NZ_JANARS010000003.1"/>
</dbReference>
<organism evidence="2 3">
    <name type="scientific">Nocardioides pinisoli</name>
    <dbReference type="NCBI Taxonomy" id="2950279"/>
    <lineage>
        <taxon>Bacteria</taxon>
        <taxon>Bacillati</taxon>
        <taxon>Actinomycetota</taxon>
        <taxon>Actinomycetes</taxon>
        <taxon>Propionibacteriales</taxon>
        <taxon>Nocardioidaceae</taxon>
        <taxon>Nocardioides</taxon>
    </lineage>
</organism>
<accession>A0ABT1KVX5</accession>
<feature type="compositionally biased region" description="Basic residues" evidence="1">
    <location>
        <begin position="100"/>
        <end position="130"/>
    </location>
</feature>
<evidence type="ECO:0000313" key="3">
    <source>
        <dbReference type="Proteomes" id="UP001204524"/>
    </source>
</evidence>
<dbReference type="InterPro" id="IPR007061">
    <property type="entry name" value="MST-like"/>
</dbReference>
<feature type="region of interest" description="Disordered" evidence="1">
    <location>
        <begin position="77"/>
        <end position="130"/>
    </location>
</feature>